<protein>
    <recommendedName>
        <fullName evidence="5">Exo-alpha-(1-&gt;6)-L-arabinopyranosidase</fullName>
    </recommendedName>
</protein>
<dbReference type="SUPFAM" id="SSF51445">
    <property type="entry name" value="(Trans)glycosidases"/>
    <property type="match status" value="1"/>
</dbReference>
<dbReference type="InterPro" id="IPR017853">
    <property type="entry name" value="GH"/>
</dbReference>
<evidence type="ECO:0000256" key="6">
    <source>
        <dbReference type="RuleBase" id="RU361161"/>
    </source>
</evidence>
<dbReference type="GO" id="GO:0008422">
    <property type="term" value="F:beta-glucosidase activity"/>
    <property type="evidence" value="ECO:0007669"/>
    <property type="project" value="UniProtKB-ARBA"/>
</dbReference>
<dbReference type="Gene3D" id="2.60.40.10">
    <property type="entry name" value="Immunoglobulins"/>
    <property type="match status" value="1"/>
</dbReference>
<sequence length="819" mass="86085">MRTTLRHRKFAGGTPCRRKPNVILFLRRQGGRGSPRRALTDGATRAPPALPPSRRAGTARPEETPVTANAPASLTTAQQAALGSGADFWSTKQVDDVPSLVLTDGPHGVRRQVGATDHLGLAGSEPATCFPPAVGLGQSWDPDLTGRVGTALGVESRALGVDVLLGPGINIKRDPRCGRNFEYYSEDPHLTGALAASWVRGLQETGVGASLKHFAANNTEHDRMRSSSDIAPRPLREIYLRGFQHVVQTAQPWTVMCSYNRVNGTYAAENHWLLTQVLRDEWGFDGVVVSDWGAVSDRVKAVAAGLDLEMPGTGGVTDAQVVAAVEAEELDAAVLARAAARVVALAAKAQAGRAARVVAFDADAHHRLARQVAAHCVVLLKNDPVQGQAVLPLEEGRSLAVIGEFAQSPRYQGGGSSHVNPTRVDVPLDEIRALAAGSDVSYAAGFTTDGSGDAATLRDEAVRAAAAADTAVVFLGLAAHQESEGFDREHIELPAGQLQLLAAVLKVQPRTVVVLSHGGVLRLADVDELAPAVLDGALLGQAGGGALADVLFGRVNPSGRLTETVPARIEDTPAYLDFPGEHGHVAYGEGLFVGYRWYDARRIEVTYPFGHGLSYTAFAYSDLELTAGAEGVTATVTVTNTGERAGREIVQFYVAKPGSSVARPPQELKAHTVVTLAPGAGDRVSVLIERQDLAYWDIRGNRWVVEGGGYEVRAAASSRDIRATATVEVEGDVFVLPLTLDSTLGEVLAAPGAAEVLGSLMPMPQPAAESDGLGVDMARLMASVPVGRLLSFAGGAVTLGDLEKLLAQLDAARTAVAQA</sequence>
<dbReference type="Pfam" id="PF14310">
    <property type="entry name" value="Fn3-like"/>
    <property type="match status" value="1"/>
</dbReference>
<dbReference type="FunFam" id="2.60.40.10:FF:000495">
    <property type="entry name" value="Periplasmic beta-glucosidase"/>
    <property type="match status" value="1"/>
</dbReference>
<dbReference type="AlphaFoldDB" id="A0A5N8V9A8"/>
<dbReference type="InterPro" id="IPR050288">
    <property type="entry name" value="Cellulose_deg_GH3"/>
</dbReference>
<dbReference type="GO" id="GO:0005975">
    <property type="term" value="P:carbohydrate metabolic process"/>
    <property type="evidence" value="ECO:0007669"/>
    <property type="project" value="InterPro"/>
</dbReference>
<proteinExistence type="inferred from homology"/>
<feature type="region of interest" description="Disordered" evidence="7">
    <location>
        <begin position="29"/>
        <end position="72"/>
    </location>
</feature>
<dbReference type="InterPro" id="IPR019800">
    <property type="entry name" value="Glyco_hydro_3_AS"/>
</dbReference>
<feature type="compositionally biased region" description="Low complexity" evidence="7">
    <location>
        <begin position="43"/>
        <end position="56"/>
    </location>
</feature>
<evidence type="ECO:0000313" key="9">
    <source>
        <dbReference type="EMBL" id="MPY30598.1"/>
    </source>
</evidence>
<evidence type="ECO:0000256" key="2">
    <source>
        <dbReference type="ARBA" id="ARBA00022801"/>
    </source>
</evidence>
<dbReference type="InterPro" id="IPR002772">
    <property type="entry name" value="Glyco_hydro_3_C"/>
</dbReference>
<reference evidence="9 10" key="1">
    <citation type="submission" date="2019-07" db="EMBL/GenBank/DDBJ databases">
        <title>New species of Amycolatopsis and Streptomyces.</title>
        <authorList>
            <person name="Duangmal K."/>
            <person name="Teo W.F.A."/>
            <person name="Lipun K."/>
        </authorList>
    </citation>
    <scope>NUCLEOTIDE SEQUENCE [LARGE SCALE GENOMIC DNA]</scope>
    <source>
        <strain evidence="9 10">NBRC 109810</strain>
    </source>
</reference>
<evidence type="ECO:0000256" key="5">
    <source>
        <dbReference type="ARBA" id="ARBA00074219"/>
    </source>
</evidence>
<gene>
    <name evidence="9" type="ORF">FNH09_04510</name>
</gene>
<dbReference type="InterPro" id="IPR036962">
    <property type="entry name" value="Glyco_hydro_3_N_sf"/>
</dbReference>
<organism evidence="9 10">
    <name type="scientific">Streptomyces adustus</name>
    <dbReference type="NCBI Taxonomy" id="1609272"/>
    <lineage>
        <taxon>Bacteria</taxon>
        <taxon>Bacillati</taxon>
        <taxon>Actinomycetota</taxon>
        <taxon>Actinomycetes</taxon>
        <taxon>Kitasatosporales</taxon>
        <taxon>Streptomycetaceae</taxon>
        <taxon>Streptomyces</taxon>
    </lineage>
</organism>
<dbReference type="Gene3D" id="3.20.20.300">
    <property type="entry name" value="Glycoside hydrolase, family 3, N-terminal domain"/>
    <property type="match status" value="1"/>
</dbReference>
<feature type="domain" description="Fibronectin type III-like" evidence="8">
    <location>
        <begin position="648"/>
        <end position="718"/>
    </location>
</feature>
<evidence type="ECO:0000259" key="8">
    <source>
        <dbReference type="SMART" id="SM01217"/>
    </source>
</evidence>
<dbReference type="OrthoDB" id="9803863at2"/>
<dbReference type="Gene3D" id="3.40.50.1700">
    <property type="entry name" value="Glycoside hydrolase family 3 C-terminal domain"/>
    <property type="match status" value="1"/>
</dbReference>
<dbReference type="PANTHER" id="PTHR42715">
    <property type="entry name" value="BETA-GLUCOSIDASE"/>
    <property type="match status" value="1"/>
</dbReference>
<dbReference type="Proteomes" id="UP000325849">
    <property type="component" value="Unassembled WGS sequence"/>
</dbReference>
<dbReference type="PRINTS" id="PR00133">
    <property type="entry name" value="GLHYDRLASE3"/>
</dbReference>
<dbReference type="InterPro" id="IPR026891">
    <property type="entry name" value="Fn3-like"/>
</dbReference>
<dbReference type="Pfam" id="PF00933">
    <property type="entry name" value="Glyco_hydro_3"/>
    <property type="match status" value="1"/>
</dbReference>
<dbReference type="PANTHER" id="PTHR42715:SF10">
    <property type="entry name" value="BETA-GLUCOSIDASE"/>
    <property type="match status" value="1"/>
</dbReference>
<keyword evidence="3" id="KW-0119">Carbohydrate metabolism</keyword>
<dbReference type="SUPFAM" id="SSF52279">
    <property type="entry name" value="Beta-D-glucan exohydrolase, C-terminal domain"/>
    <property type="match status" value="1"/>
</dbReference>
<keyword evidence="2 6" id="KW-0378">Hydrolase</keyword>
<accession>A0A5N8V9A8</accession>
<comment type="similarity">
    <text evidence="1 6">Belongs to the glycosyl hydrolase 3 family.</text>
</comment>
<dbReference type="EMBL" id="VJZD01000010">
    <property type="protein sequence ID" value="MPY30598.1"/>
    <property type="molecule type" value="Genomic_DNA"/>
</dbReference>
<dbReference type="PROSITE" id="PS00775">
    <property type="entry name" value="GLYCOSYL_HYDROL_F3"/>
    <property type="match status" value="1"/>
</dbReference>
<dbReference type="Pfam" id="PF01915">
    <property type="entry name" value="Glyco_hydro_3_C"/>
    <property type="match status" value="1"/>
</dbReference>
<evidence type="ECO:0000256" key="3">
    <source>
        <dbReference type="ARBA" id="ARBA00023277"/>
    </source>
</evidence>
<evidence type="ECO:0000313" key="10">
    <source>
        <dbReference type="Proteomes" id="UP000325849"/>
    </source>
</evidence>
<dbReference type="InterPro" id="IPR036881">
    <property type="entry name" value="Glyco_hydro_3_C_sf"/>
</dbReference>
<dbReference type="SMART" id="SM01217">
    <property type="entry name" value="Fn3_like"/>
    <property type="match status" value="1"/>
</dbReference>
<evidence type="ECO:0000256" key="4">
    <source>
        <dbReference type="ARBA" id="ARBA00058905"/>
    </source>
</evidence>
<dbReference type="InterPro" id="IPR001764">
    <property type="entry name" value="Glyco_hydro_3_N"/>
</dbReference>
<evidence type="ECO:0000256" key="1">
    <source>
        <dbReference type="ARBA" id="ARBA00005336"/>
    </source>
</evidence>
<dbReference type="InterPro" id="IPR013783">
    <property type="entry name" value="Ig-like_fold"/>
</dbReference>
<name>A0A5N8V9A8_9ACTN</name>
<keyword evidence="10" id="KW-1185">Reference proteome</keyword>
<evidence type="ECO:0000256" key="7">
    <source>
        <dbReference type="SAM" id="MobiDB-lite"/>
    </source>
</evidence>
<comment type="function">
    <text evidence="4">Catalyzes the hydrolysis of a non-reducing terminal alpha-L-arabinopyranosidic linkage in ginsenoside Rb2 (alpha-L-arabinopyranosyl-(1-&gt;6)-alpha-D-glucopyranosyl) to release alpha-D-glucopyranosyl (Rd). It is not able to hydrolyze alpha-L-arabinofuranosyl-(1-&gt;6)-alpha-D-glucopyranosyl (Rc).</text>
</comment>
<keyword evidence="6" id="KW-0326">Glycosidase</keyword>
<comment type="caution">
    <text evidence="9">The sequence shown here is derived from an EMBL/GenBank/DDBJ whole genome shotgun (WGS) entry which is preliminary data.</text>
</comment>